<feature type="domain" description="Saposin B-type" evidence="3">
    <location>
        <begin position="16"/>
        <end position="92"/>
    </location>
</feature>
<dbReference type="EMBL" id="BAAFRS010000002">
    <property type="protein sequence ID" value="GAB1218667.1"/>
    <property type="molecule type" value="Genomic_DNA"/>
</dbReference>
<evidence type="ECO:0000313" key="5">
    <source>
        <dbReference type="Proteomes" id="UP001628156"/>
    </source>
</evidence>
<dbReference type="InterPro" id="IPR008138">
    <property type="entry name" value="SapB_2"/>
</dbReference>
<evidence type="ECO:0000256" key="2">
    <source>
        <dbReference type="SAM" id="SignalP"/>
    </source>
</evidence>
<dbReference type="InterPro" id="IPR011001">
    <property type="entry name" value="Saposin-like"/>
</dbReference>
<reference evidence="4 5" key="1">
    <citation type="journal article" date="2019" name="PLoS Negl. Trop. Dis.">
        <title>Whole genome sequencing of Entamoeba nuttalli reveals mammalian host-related molecular signatures and a novel octapeptide-repeat surface protein.</title>
        <authorList>
            <person name="Tanaka M."/>
            <person name="Makiuchi T."/>
            <person name="Komiyama T."/>
            <person name="Shiina T."/>
            <person name="Osaki K."/>
            <person name="Tachibana H."/>
        </authorList>
    </citation>
    <scope>NUCLEOTIDE SEQUENCE [LARGE SCALE GENOMIC DNA]</scope>
    <source>
        <strain evidence="4 5">P19-061405</strain>
    </source>
</reference>
<dbReference type="SUPFAM" id="SSF47862">
    <property type="entry name" value="Saposin"/>
    <property type="match status" value="1"/>
</dbReference>
<keyword evidence="5" id="KW-1185">Reference proteome</keyword>
<gene>
    <name evidence="4" type="ORF">ENUP19_0002G0025</name>
</gene>
<comment type="caution">
    <text evidence="4">The sequence shown here is derived from an EMBL/GenBank/DDBJ whole genome shotgun (WGS) entry which is preliminary data.</text>
</comment>
<dbReference type="Proteomes" id="UP001628156">
    <property type="component" value="Unassembled WGS sequence"/>
</dbReference>
<dbReference type="InterPro" id="IPR008139">
    <property type="entry name" value="SaposinB_dom"/>
</dbReference>
<name>A0ABQ0D736_9EUKA</name>
<dbReference type="Pfam" id="PF03489">
    <property type="entry name" value="SapB_2"/>
    <property type="match status" value="1"/>
</dbReference>
<dbReference type="SMART" id="SM00741">
    <property type="entry name" value="SapB"/>
    <property type="match status" value="1"/>
</dbReference>
<keyword evidence="2" id="KW-0732">Signal</keyword>
<evidence type="ECO:0000259" key="3">
    <source>
        <dbReference type="PROSITE" id="PS50015"/>
    </source>
</evidence>
<evidence type="ECO:0000313" key="4">
    <source>
        <dbReference type="EMBL" id="GAB1218667.1"/>
    </source>
</evidence>
<dbReference type="Gene3D" id="1.10.225.10">
    <property type="entry name" value="Saposin-like"/>
    <property type="match status" value="1"/>
</dbReference>
<feature type="signal peptide" evidence="2">
    <location>
        <begin position="1"/>
        <end position="15"/>
    </location>
</feature>
<evidence type="ECO:0000256" key="1">
    <source>
        <dbReference type="ARBA" id="ARBA00023157"/>
    </source>
</evidence>
<keyword evidence="1" id="KW-1015">Disulfide bond</keyword>
<organism evidence="4 5">
    <name type="scientific">Entamoeba nuttalli</name>
    <dbReference type="NCBI Taxonomy" id="412467"/>
    <lineage>
        <taxon>Eukaryota</taxon>
        <taxon>Amoebozoa</taxon>
        <taxon>Evosea</taxon>
        <taxon>Archamoebae</taxon>
        <taxon>Mastigamoebida</taxon>
        <taxon>Entamoebidae</taxon>
        <taxon>Entamoeba</taxon>
    </lineage>
</organism>
<dbReference type="PROSITE" id="PS50015">
    <property type="entry name" value="SAP_B"/>
    <property type="match status" value="1"/>
</dbReference>
<sequence>MRAFLIVLLISFAVAGPIICNLCIGLVNTLDGLIVNKGADRVRNYIDDLCGKADGFIAQLCEKLLSFGLDKLIDLIQSKVDPNAICAQMNAC</sequence>
<feature type="chain" id="PRO_5047441419" description="Saposin B-type domain-containing protein" evidence="2">
    <location>
        <begin position="16"/>
        <end position="92"/>
    </location>
</feature>
<proteinExistence type="predicted"/>
<accession>A0ABQ0D736</accession>
<protein>
    <recommendedName>
        <fullName evidence="3">Saposin B-type domain-containing protein</fullName>
    </recommendedName>
</protein>